<reference evidence="3 4" key="1">
    <citation type="journal article" date="2006" name="Nature">
        <title>Global trends of whole-genome duplications revealed by the ciliate Paramecium tetraurelia.</title>
        <authorList>
            <consortium name="Genoscope"/>
            <person name="Aury J.-M."/>
            <person name="Jaillon O."/>
            <person name="Duret L."/>
            <person name="Noel B."/>
            <person name="Jubin C."/>
            <person name="Porcel B.M."/>
            <person name="Segurens B."/>
            <person name="Daubin V."/>
            <person name="Anthouard V."/>
            <person name="Aiach N."/>
            <person name="Arnaiz O."/>
            <person name="Billaut A."/>
            <person name="Beisson J."/>
            <person name="Blanc I."/>
            <person name="Bouhouche K."/>
            <person name="Camara F."/>
            <person name="Duharcourt S."/>
            <person name="Guigo R."/>
            <person name="Gogendeau D."/>
            <person name="Katinka M."/>
            <person name="Keller A.-M."/>
            <person name="Kissmehl R."/>
            <person name="Klotz C."/>
            <person name="Koll F."/>
            <person name="Le Moue A."/>
            <person name="Lepere C."/>
            <person name="Malinsky S."/>
            <person name="Nowacki M."/>
            <person name="Nowak J.K."/>
            <person name="Plattner H."/>
            <person name="Poulain J."/>
            <person name="Ruiz F."/>
            <person name="Serrano V."/>
            <person name="Zagulski M."/>
            <person name="Dessen P."/>
            <person name="Betermier M."/>
            <person name="Weissenbach J."/>
            <person name="Scarpelli C."/>
            <person name="Schachter V."/>
            <person name="Sperling L."/>
            <person name="Meyer E."/>
            <person name="Cohen J."/>
            <person name="Wincker P."/>
        </authorList>
    </citation>
    <scope>NUCLEOTIDE SEQUENCE [LARGE SCALE GENOMIC DNA]</scope>
    <source>
        <strain evidence="3 4">Stock d4-2</strain>
    </source>
</reference>
<organism evidence="3 4">
    <name type="scientific">Paramecium tetraurelia</name>
    <dbReference type="NCBI Taxonomy" id="5888"/>
    <lineage>
        <taxon>Eukaryota</taxon>
        <taxon>Sar</taxon>
        <taxon>Alveolata</taxon>
        <taxon>Ciliophora</taxon>
        <taxon>Intramacronucleata</taxon>
        <taxon>Oligohymenophorea</taxon>
        <taxon>Peniculida</taxon>
        <taxon>Parameciidae</taxon>
        <taxon>Paramecium</taxon>
    </lineage>
</organism>
<sequence length="777" mass="91533">MSTKRKDIIKLMKSMNIDPTTFSEEDIRQFEQGQVMMSDSESDSMRDSVSIADIENYQQTKHNRGGNTHDTVNMKNVLLQSIHFQNYSSVVGMQEKQIAFLNAEIKRIQAANDADRQRVFANHRIETDKLLSEIKQLKSKMIYQESQLPGIREALAQVRDMLAGLVPEAVYLRLRDMNEKEMPIQDWVLVQVWEIVYPFKKEGEFQKKEILALREELRQITEKHQFLLNDLEHGQKMMVDREEDIRRHKLNYDNARKALELELTKSQEELALLREKGARFDELSRDYKRLEQEKFLLEEKAGFYQNNQAGDKAGDQYKAQDDAKRKGDLLQQDKEYLTKENIQLLEKVKRLEDKLDRTEKEYLEAKNQAQEYLFQLLNSKTDQTQAYEKRIYSEIADLKEKHHHELEIAKQNLVDIYETQIKFLKDAKEEIQLRKDNLEGQVKEKSTLYDHLLIDYRNLQRKLDGDLSEQRIQLRLKVEELDRVQNIYEDTLANLKATKHENEMLREKINVLKAEYYKCQVEAKEQMSSINAQLQVAKEQLTNYEGIEKEIDDAIMKSAGNEYDAMNPLLGFMGTVPTSSKRRIQQALNLAQRLQAKQRESEELQRQLRDKSQEIERLQEETKLQRDVLDKTHQPHSYLVAHIEEKDREILKYKSLLKKMDQDYQILKAENDDVANRFMRAEEDLQRLRIKRQNLQNIQNILIGIATGSQNDMRQNLRSAINEMSEALNTKTYIDPQSAIQKKGMNLHQLQGGIQSSQQKQEDGPSWYSKLKQKQNK</sequence>
<dbReference type="AlphaFoldDB" id="A0CZU4"/>
<dbReference type="STRING" id="5888.A0CZU4"/>
<protein>
    <submittedName>
        <fullName evidence="3">Uncharacterized protein</fullName>
    </submittedName>
</protein>
<dbReference type="InterPro" id="IPR026205">
    <property type="entry name" value="PIBF1"/>
</dbReference>
<feature type="coiled-coil region" evidence="1">
    <location>
        <begin position="584"/>
        <end position="730"/>
    </location>
</feature>
<dbReference type="KEGG" id="ptm:GSPATT00011884001"/>
<proteinExistence type="predicted"/>
<keyword evidence="4" id="KW-1185">Reference proteome</keyword>
<dbReference type="GO" id="GO:0005815">
    <property type="term" value="C:microtubule organizing center"/>
    <property type="evidence" value="ECO:0000318"/>
    <property type="project" value="GO_Central"/>
</dbReference>
<feature type="coiled-coil region" evidence="1">
    <location>
        <begin position="478"/>
        <end position="540"/>
    </location>
</feature>
<dbReference type="OMA" id="NTHDTVN"/>
<dbReference type="OrthoDB" id="299638at2759"/>
<evidence type="ECO:0000313" key="3">
    <source>
        <dbReference type="EMBL" id="CAK76311.1"/>
    </source>
</evidence>
<accession>A0CZU4</accession>
<dbReference type="HOGENOM" id="CLU_360361_0_0_1"/>
<feature type="coiled-coil region" evidence="1">
    <location>
        <begin position="334"/>
        <end position="375"/>
    </location>
</feature>
<dbReference type="GeneID" id="5029493"/>
<dbReference type="RefSeq" id="XP_001443708.1">
    <property type="nucleotide sequence ID" value="XM_001443671.1"/>
</dbReference>
<feature type="coiled-coil region" evidence="1">
    <location>
        <begin position="210"/>
        <end position="307"/>
    </location>
</feature>
<dbReference type="Proteomes" id="UP000000600">
    <property type="component" value="Unassembled WGS sequence"/>
</dbReference>
<dbReference type="InParanoid" id="A0CZU4"/>
<dbReference type="PANTHER" id="PTHR18950">
    <property type="entry name" value="PROGESTERONE-INDUCED BLOCKING FACTOR 1"/>
    <property type="match status" value="1"/>
</dbReference>
<dbReference type="GO" id="GO:0060271">
    <property type="term" value="P:cilium assembly"/>
    <property type="evidence" value="ECO:0000318"/>
    <property type="project" value="GO_Central"/>
</dbReference>
<feature type="coiled-coil region" evidence="1">
    <location>
        <begin position="414"/>
        <end position="448"/>
    </location>
</feature>
<feature type="compositionally biased region" description="Polar residues" evidence="2">
    <location>
        <begin position="748"/>
        <end position="759"/>
    </location>
</feature>
<gene>
    <name evidence="3" type="ORF">GSPATT00011884001</name>
</gene>
<name>A0CZU4_PARTE</name>
<feature type="region of interest" description="Disordered" evidence="2">
    <location>
        <begin position="746"/>
        <end position="777"/>
    </location>
</feature>
<evidence type="ECO:0000256" key="1">
    <source>
        <dbReference type="SAM" id="Coils"/>
    </source>
</evidence>
<dbReference type="eggNOG" id="ENOG502QRKC">
    <property type="taxonomic scope" value="Eukaryota"/>
</dbReference>
<dbReference type="PANTHER" id="PTHR18950:SF0">
    <property type="entry name" value="PROGESTERONE IMMUNOMODULATORY BINDING FACTOR 1"/>
    <property type="match status" value="1"/>
</dbReference>
<evidence type="ECO:0000256" key="2">
    <source>
        <dbReference type="SAM" id="MobiDB-lite"/>
    </source>
</evidence>
<evidence type="ECO:0000313" key="4">
    <source>
        <dbReference type="Proteomes" id="UP000000600"/>
    </source>
</evidence>
<keyword evidence="1" id="KW-0175">Coiled coil</keyword>
<dbReference type="EMBL" id="CT868230">
    <property type="protein sequence ID" value="CAK76311.1"/>
    <property type="molecule type" value="Genomic_DNA"/>
</dbReference>